<dbReference type="AlphaFoldDB" id="A0A8S1YLC3"/>
<evidence type="ECO:0000313" key="2">
    <source>
        <dbReference type="Proteomes" id="UP000689195"/>
    </source>
</evidence>
<evidence type="ECO:0000313" key="1">
    <source>
        <dbReference type="EMBL" id="CAD8213267.1"/>
    </source>
</evidence>
<keyword evidence="2" id="KW-1185">Reference proteome</keyword>
<organism evidence="1 2">
    <name type="scientific">Paramecium pentaurelia</name>
    <dbReference type="NCBI Taxonomy" id="43138"/>
    <lineage>
        <taxon>Eukaryota</taxon>
        <taxon>Sar</taxon>
        <taxon>Alveolata</taxon>
        <taxon>Ciliophora</taxon>
        <taxon>Intramacronucleata</taxon>
        <taxon>Oligohymenophorea</taxon>
        <taxon>Peniculida</taxon>
        <taxon>Parameciidae</taxon>
        <taxon>Paramecium</taxon>
    </lineage>
</organism>
<proteinExistence type="predicted"/>
<protein>
    <submittedName>
        <fullName evidence="1">Uncharacterized protein</fullName>
    </submittedName>
</protein>
<accession>A0A8S1YLC3</accession>
<name>A0A8S1YLC3_9CILI</name>
<comment type="caution">
    <text evidence="1">The sequence shown here is derived from an EMBL/GenBank/DDBJ whole genome shotgun (WGS) entry which is preliminary data.</text>
</comment>
<dbReference type="EMBL" id="CAJJDO010000176">
    <property type="protein sequence ID" value="CAD8213267.1"/>
    <property type="molecule type" value="Genomic_DNA"/>
</dbReference>
<dbReference type="Proteomes" id="UP000689195">
    <property type="component" value="Unassembled WGS sequence"/>
</dbReference>
<reference evidence="1" key="1">
    <citation type="submission" date="2021-01" db="EMBL/GenBank/DDBJ databases">
        <authorList>
            <consortium name="Genoscope - CEA"/>
            <person name="William W."/>
        </authorList>
    </citation>
    <scope>NUCLEOTIDE SEQUENCE</scope>
</reference>
<sequence length="188" mass="23020">MGLCKEDIKNLKDICLPHMMYKYQQYLNMSYKQYHKLSKQFQQSNNDLHKFNIQYQMCKQHSKQDKLNNLSQIYKTLESMLSKKIDYKLGNYLNKQNICITHFDKILGYKSHMLKELYNLHNQRNNPDISHRFKLFLDHNSKLLNQYKIYLHIQFIKIRQTLNMQSDIINNNIIYIKIDDVIRFYIHF</sequence>
<gene>
    <name evidence="1" type="ORF">PPENT_87.1.T1760018</name>
</gene>